<dbReference type="GO" id="GO:0004673">
    <property type="term" value="F:protein histidine kinase activity"/>
    <property type="evidence" value="ECO:0007669"/>
    <property type="project" value="UniProtKB-EC"/>
</dbReference>
<dbReference type="PANTHER" id="PTHR44936">
    <property type="entry name" value="SENSOR PROTEIN CREC"/>
    <property type="match status" value="1"/>
</dbReference>
<evidence type="ECO:0000256" key="6">
    <source>
        <dbReference type="ARBA" id="ARBA00022840"/>
    </source>
</evidence>
<feature type="region of interest" description="Disordered" evidence="8">
    <location>
        <begin position="44"/>
        <end position="77"/>
    </location>
</feature>
<evidence type="ECO:0000256" key="3">
    <source>
        <dbReference type="ARBA" id="ARBA00022679"/>
    </source>
</evidence>
<dbReference type="PANTHER" id="PTHR44936:SF10">
    <property type="entry name" value="SENSOR PROTEIN RSTB"/>
    <property type="match status" value="1"/>
</dbReference>
<keyword evidence="5 10" id="KW-0418">Kinase</keyword>
<evidence type="ECO:0000259" key="9">
    <source>
        <dbReference type="PROSITE" id="PS50109"/>
    </source>
</evidence>
<evidence type="ECO:0000256" key="1">
    <source>
        <dbReference type="ARBA" id="ARBA00000085"/>
    </source>
</evidence>
<comment type="caution">
    <text evidence="10">The sequence shown here is derived from an EMBL/GenBank/DDBJ whole genome shotgun (WGS) entry which is preliminary data.</text>
</comment>
<dbReference type="PRINTS" id="PR00344">
    <property type="entry name" value="BCTRLSENSOR"/>
</dbReference>
<dbReference type="InterPro" id="IPR004358">
    <property type="entry name" value="Sig_transdc_His_kin-like_C"/>
</dbReference>
<evidence type="ECO:0000256" key="5">
    <source>
        <dbReference type="ARBA" id="ARBA00022777"/>
    </source>
</evidence>
<feature type="domain" description="Histidine kinase" evidence="9">
    <location>
        <begin position="118"/>
        <end position="227"/>
    </location>
</feature>
<evidence type="ECO:0000256" key="7">
    <source>
        <dbReference type="ARBA" id="ARBA00023012"/>
    </source>
</evidence>
<evidence type="ECO:0000256" key="4">
    <source>
        <dbReference type="ARBA" id="ARBA00022741"/>
    </source>
</evidence>
<keyword evidence="7" id="KW-0902">Two-component regulatory system</keyword>
<evidence type="ECO:0000256" key="2">
    <source>
        <dbReference type="ARBA" id="ARBA00012438"/>
    </source>
</evidence>
<keyword evidence="6" id="KW-0067">ATP-binding</keyword>
<proteinExistence type="predicted"/>
<gene>
    <name evidence="10" type="ORF">FHS38_005205</name>
</gene>
<dbReference type="InterPro" id="IPR005467">
    <property type="entry name" value="His_kinase_dom"/>
</dbReference>
<sequence>MKNQQILAGTPSARDHELANYLHTLAGLLDLEMYARARQFVAELSGDPAPERDRAPGRDPAPERDHAPEPHPPQERRSEPLLHALLAGKRAAAAERGVTLRLADRPAPSRPAVASHDLVTVLGNLIDNAVDAAAAHPPAKPFVEVGMWAEPDATVLSVADNGPGVPTALRAAVFREGWSTKKAPPHRGRGIGLTLVHGVARRYGGSVRLGERPGGGAVVTVRLPRNPPVAAGAAP</sequence>
<dbReference type="Proteomes" id="UP000556436">
    <property type="component" value="Unassembled WGS sequence"/>
</dbReference>
<protein>
    <recommendedName>
        <fullName evidence="2">histidine kinase</fullName>
        <ecNumber evidence="2">2.7.13.3</ecNumber>
    </recommendedName>
</protein>
<dbReference type="AlphaFoldDB" id="A0A7W7PHV9"/>
<keyword evidence="4" id="KW-0547">Nucleotide-binding</keyword>
<organism evidence="10 11">
    <name type="scientific">Streptomyces netropsis</name>
    <name type="common">Streptoverticillium netropsis</name>
    <dbReference type="NCBI Taxonomy" id="55404"/>
    <lineage>
        <taxon>Bacteria</taxon>
        <taxon>Bacillati</taxon>
        <taxon>Actinomycetota</taxon>
        <taxon>Actinomycetes</taxon>
        <taxon>Kitasatosporales</taxon>
        <taxon>Streptomycetaceae</taxon>
        <taxon>Streptomyces</taxon>
    </lineage>
</organism>
<dbReference type="Pfam" id="PF02518">
    <property type="entry name" value="HATPase_c"/>
    <property type="match status" value="1"/>
</dbReference>
<feature type="compositionally biased region" description="Basic and acidic residues" evidence="8">
    <location>
        <begin position="49"/>
        <end position="77"/>
    </location>
</feature>
<dbReference type="EMBL" id="JACHJG010000012">
    <property type="protein sequence ID" value="MBB4889130.1"/>
    <property type="molecule type" value="Genomic_DNA"/>
</dbReference>
<keyword evidence="11" id="KW-1185">Reference proteome</keyword>
<dbReference type="GO" id="GO:0005524">
    <property type="term" value="F:ATP binding"/>
    <property type="evidence" value="ECO:0007669"/>
    <property type="project" value="UniProtKB-KW"/>
</dbReference>
<keyword evidence="3" id="KW-0808">Transferase</keyword>
<reference evidence="10 11" key="1">
    <citation type="submission" date="2020-08" db="EMBL/GenBank/DDBJ databases">
        <title>Genomic Encyclopedia of Type Strains, Phase III (KMG-III): the genomes of soil and plant-associated and newly described type strains.</title>
        <authorList>
            <person name="Whitman W."/>
        </authorList>
    </citation>
    <scope>NUCLEOTIDE SEQUENCE [LARGE SCALE GENOMIC DNA]</scope>
    <source>
        <strain evidence="10 11">CECT 3265</strain>
    </source>
</reference>
<dbReference type="InterPro" id="IPR050980">
    <property type="entry name" value="2C_sensor_his_kinase"/>
</dbReference>
<dbReference type="PROSITE" id="PS50109">
    <property type="entry name" value="HIS_KIN"/>
    <property type="match status" value="1"/>
</dbReference>
<dbReference type="GO" id="GO:0000160">
    <property type="term" value="P:phosphorelay signal transduction system"/>
    <property type="evidence" value="ECO:0007669"/>
    <property type="project" value="UniProtKB-KW"/>
</dbReference>
<evidence type="ECO:0000313" key="11">
    <source>
        <dbReference type="Proteomes" id="UP000556436"/>
    </source>
</evidence>
<name>A0A7W7PHV9_STRNE</name>
<evidence type="ECO:0000256" key="8">
    <source>
        <dbReference type="SAM" id="MobiDB-lite"/>
    </source>
</evidence>
<dbReference type="EC" id="2.7.13.3" evidence="2"/>
<dbReference type="RefSeq" id="WP_184737316.1">
    <property type="nucleotide sequence ID" value="NZ_BMRW01000002.1"/>
</dbReference>
<dbReference type="Gene3D" id="3.30.565.10">
    <property type="entry name" value="Histidine kinase-like ATPase, C-terminal domain"/>
    <property type="match status" value="1"/>
</dbReference>
<dbReference type="InterPro" id="IPR036890">
    <property type="entry name" value="HATPase_C_sf"/>
</dbReference>
<comment type="catalytic activity">
    <reaction evidence="1">
        <text>ATP + protein L-histidine = ADP + protein N-phospho-L-histidine.</text>
        <dbReference type="EC" id="2.7.13.3"/>
    </reaction>
</comment>
<dbReference type="SUPFAM" id="SSF55874">
    <property type="entry name" value="ATPase domain of HSP90 chaperone/DNA topoisomerase II/histidine kinase"/>
    <property type="match status" value="1"/>
</dbReference>
<dbReference type="SMART" id="SM00387">
    <property type="entry name" value="HATPase_c"/>
    <property type="match status" value="1"/>
</dbReference>
<dbReference type="InterPro" id="IPR003594">
    <property type="entry name" value="HATPase_dom"/>
</dbReference>
<evidence type="ECO:0000313" key="10">
    <source>
        <dbReference type="EMBL" id="MBB4889130.1"/>
    </source>
</evidence>
<accession>A0A7W7PHV9</accession>